<evidence type="ECO:0000256" key="3">
    <source>
        <dbReference type="SAM" id="MobiDB-lite"/>
    </source>
</evidence>
<feature type="region of interest" description="Disordered" evidence="3">
    <location>
        <begin position="191"/>
        <end position="214"/>
    </location>
</feature>
<organism evidence="6 7">
    <name type="scientific">Oreochromis aureus</name>
    <name type="common">Israeli tilapia</name>
    <name type="synonym">Chromis aureus</name>
    <dbReference type="NCBI Taxonomy" id="47969"/>
    <lineage>
        <taxon>Eukaryota</taxon>
        <taxon>Metazoa</taxon>
        <taxon>Chordata</taxon>
        <taxon>Craniata</taxon>
        <taxon>Vertebrata</taxon>
        <taxon>Euteleostomi</taxon>
        <taxon>Actinopterygii</taxon>
        <taxon>Neopterygii</taxon>
        <taxon>Teleostei</taxon>
        <taxon>Neoteleostei</taxon>
        <taxon>Acanthomorphata</taxon>
        <taxon>Ovalentaria</taxon>
        <taxon>Cichlomorphae</taxon>
        <taxon>Cichliformes</taxon>
        <taxon>Cichlidae</taxon>
        <taxon>African cichlids</taxon>
        <taxon>Pseudocrenilabrinae</taxon>
        <taxon>Oreochromini</taxon>
        <taxon>Oreochromis</taxon>
    </lineage>
</organism>
<dbReference type="Proteomes" id="UP000472276">
    <property type="component" value="Unassembled WGS sequence"/>
</dbReference>
<dbReference type="InterPro" id="IPR008382">
    <property type="entry name" value="SPHK1-interactor_AKAP_110"/>
</dbReference>
<feature type="compositionally biased region" description="Basic and acidic residues" evidence="3">
    <location>
        <begin position="730"/>
        <end position="739"/>
    </location>
</feature>
<dbReference type="Pfam" id="PF05716">
    <property type="entry name" value="AKAP_110"/>
    <property type="match status" value="1"/>
</dbReference>
<comment type="similarity">
    <text evidence="1">Belongs to the AKAP110 family.</text>
</comment>
<feature type="compositionally biased region" description="Basic and acidic residues" evidence="3">
    <location>
        <begin position="307"/>
        <end position="316"/>
    </location>
</feature>
<reference evidence="6" key="1">
    <citation type="submission" date="2025-08" db="UniProtKB">
        <authorList>
            <consortium name="Ensembl"/>
        </authorList>
    </citation>
    <scope>IDENTIFICATION</scope>
</reference>
<feature type="region of interest" description="Disordered" evidence="3">
    <location>
        <begin position="714"/>
        <end position="739"/>
    </location>
</feature>
<feature type="compositionally biased region" description="Polar residues" evidence="3">
    <location>
        <begin position="628"/>
        <end position="643"/>
    </location>
</feature>
<feature type="region of interest" description="Disordered" evidence="3">
    <location>
        <begin position="807"/>
        <end position="847"/>
    </location>
</feature>
<feature type="domain" description="A-kinase anchor 110kDa C-terminal" evidence="5">
    <location>
        <begin position="1214"/>
        <end position="1313"/>
    </location>
</feature>
<dbReference type="GO" id="GO:0005739">
    <property type="term" value="C:mitochondrion"/>
    <property type="evidence" value="ECO:0007669"/>
    <property type="project" value="TreeGrafter"/>
</dbReference>
<feature type="compositionally biased region" description="Basic and acidic residues" evidence="3">
    <location>
        <begin position="1153"/>
        <end position="1162"/>
    </location>
</feature>
<keyword evidence="4" id="KW-0732">Signal</keyword>
<gene>
    <name evidence="6" type="primary">SPHKAP</name>
</gene>
<accession>A0A668S0B5</accession>
<feature type="region of interest" description="Disordered" evidence="3">
    <location>
        <begin position="1136"/>
        <end position="1164"/>
    </location>
</feature>
<evidence type="ECO:0000256" key="2">
    <source>
        <dbReference type="ARBA" id="ARBA00022553"/>
    </source>
</evidence>
<keyword evidence="7" id="KW-1185">Reference proteome</keyword>
<dbReference type="PANTHER" id="PTHR10226">
    <property type="entry name" value="A KINASE ANCHOR PROTEIN"/>
    <property type="match status" value="1"/>
</dbReference>
<feature type="region of interest" description="Disordered" evidence="3">
    <location>
        <begin position="621"/>
        <end position="643"/>
    </location>
</feature>
<feature type="compositionally biased region" description="Basic and acidic residues" evidence="3">
    <location>
        <begin position="197"/>
        <end position="209"/>
    </location>
</feature>
<feature type="chain" id="PRO_5025404539" description="A-kinase anchor 110kDa C-terminal domain-containing protein" evidence="4">
    <location>
        <begin position="19"/>
        <end position="1315"/>
    </location>
</feature>
<evidence type="ECO:0000259" key="5">
    <source>
        <dbReference type="Pfam" id="PF05716"/>
    </source>
</evidence>
<keyword evidence="2" id="KW-0597">Phosphoprotein</keyword>
<name>A0A668S0B5_OREAU</name>
<dbReference type="PANTHER" id="PTHR10226:SF7">
    <property type="entry name" value="A-KINASE ANCHOR PROTEIN SPHKAP"/>
    <property type="match status" value="1"/>
</dbReference>
<sequence>MLCCYHLVLSLCLDCVLQKLASLSPDLPKLVELLTVHQPKENEILLLGGLEATEACQAHPHPSRCTGVCLLQCSGKRRSTQPGSIIFEINKFLIGLQWGKERQCQQGKAAGQRLDDDTNRSISSIEEDFLTASEHLGDDSEDDGFRNGEYGRVCFQHTHSQWRVNRDNILLLIVPEAAQKHCVRLASHRGQLARHQHREDAEVKKEGHQRASIQTKESAGYYATNLAESVLQDAFIRLSQDETSFASEAAISVSLSSCPPNFKSPSKTKQPSQQRTCSFELPKIVIVQSPDSSDGAAEWPENQVPDHATKTGEKQQNETQAHIPHDNGGHASKHVEVALACAANVIGTITTPQLTEQLAMESASEEDVDEELQEPEDKGEYSFSSAMCGMAQVAGAVAAVDLMEEPGDGGDSDTDPAEIYTASRGLLSAAEASAAFTLHCSVAEGTSVEAFRANIAEVLHREAAEVLTQPQGYRSVAHLLETTHNKIVDGITFSKKSYTDEREVDELINEVADSLFKHALEKAKKKKELEGTGKEAPSFQVFLQDSVNNLLFDILCLTQKKISHISTCDQGSRDTREGDACVKEPANIKEDAKDPLSQLQCLFGHNENLSGIEIPVPLTERRGRLGTGSDSRQASLTPQSSLNSFRIDSESRTPITCYADDLASTVVSMATELAAICLENSTGKQPWFCALKGSSAEVPEGYLIPACRTVLRRKEGQNSNSASRKHRAPRLSEIKRKTEEQPELMERLVNRVVDESVNPDEPQDPFALFASEVTARILNCPELNVVDTSKTGQQRSRLQCERWSRGKASSYESIPEEDADPSGTPNTLGPGSRLGQNLSRGSSISKQSSCESITDEFSRFMVNQMETEGRGFDLLLDYYAGKNASSILAAAVQQAASKKNGHLNVRASSCLSKQSSTESITEEFYRFMLRDMDKENKECGIAKTKEWSNSLFPPPLRTPFCIRQSSVPDRRSSDSRLTVNSPIKANSFDGFARNVHGDTLNIFPTNSVSATGLCKSDSCLYQRGKTDQITDMLIHETWSSSIESLMRKNKIIADPEDSIDLEAAGDSQPHVQQFANRLAADIVDIGKSALGGQQDVGGGAPVSHPQAHMPDVSTNKTGCLDRTAVAVAAVVKRDKRSMSASSEESMGSWSHITPEDDPHEETSSFIHLSEGSVTAALLILLQTLLLTPSPRSHWPIATNCVLPCQCQFTPSGDGSIRELLVVNCDLEPECIDLELRVALQWIAASELGLPALYFRKSKEKRVAKFLRVVHLMSQKAWRIADLFGAVVQFCKLHEKAEEAGKSLQSSLFDWLLETL</sequence>
<dbReference type="InterPro" id="IPR018292">
    <property type="entry name" value="AKAP_110_C"/>
</dbReference>
<protein>
    <recommendedName>
        <fullName evidence="5">A-kinase anchor 110kDa C-terminal domain-containing protein</fullName>
    </recommendedName>
</protein>
<evidence type="ECO:0000256" key="4">
    <source>
        <dbReference type="SAM" id="SignalP"/>
    </source>
</evidence>
<evidence type="ECO:0000256" key="1">
    <source>
        <dbReference type="ARBA" id="ARBA00005764"/>
    </source>
</evidence>
<reference evidence="6" key="2">
    <citation type="submission" date="2025-09" db="UniProtKB">
        <authorList>
            <consortium name="Ensembl"/>
        </authorList>
    </citation>
    <scope>IDENTIFICATION</scope>
</reference>
<dbReference type="GO" id="GO:0051018">
    <property type="term" value="F:protein kinase A binding"/>
    <property type="evidence" value="ECO:0007669"/>
    <property type="project" value="TreeGrafter"/>
</dbReference>
<feature type="signal peptide" evidence="4">
    <location>
        <begin position="1"/>
        <end position="18"/>
    </location>
</feature>
<feature type="compositionally biased region" description="Low complexity" evidence="3">
    <location>
        <begin position="1138"/>
        <end position="1150"/>
    </location>
</feature>
<proteinExistence type="inferred from homology"/>
<dbReference type="Ensembl" id="ENSOABT00000005201.2">
    <property type="protein sequence ID" value="ENSOABP00000005019.1"/>
    <property type="gene ID" value="ENSOABG00000002841.2"/>
</dbReference>
<evidence type="ECO:0000313" key="7">
    <source>
        <dbReference type="Proteomes" id="UP000472276"/>
    </source>
</evidence>
<feature type="compositionally biased region" description="Polar residues" evidence="3">
    <location>
        <begin position="823"/>
        <end position="841"/>
    </location>
</feature>
<evidence type="ECO:0000313" key="6">
    <source>
        <dbReference type="Ensembl" id="ENSOABP00000005019.1"/>
    </source>
</evidence>
<feature type="region of interest" description="Disordered" evidence="3">
    <location>
        <begin position="291"/>
        <end position="330"/>
    </location>
</feature>